<evidence type="ECO:0000256" key="7">
    <source>
        <dbReference type="ARBA" id="ARBA00022741"/>
    </source>
</evidence>
<evidence type="ECO:0000256" key="6">
    <source>
        <dbReference type="ARBA" id="ARBA00022723"/>
    </source>
</evidence>
<evidence type="ECO:0000313" key="11">
    <source>
        <dbReference type="EMBL" id="MDM4014146.1"/>
    </source>
</evidence>
<evidence type="ECO:0000256" key="9">
    <source>
        <dbReference type="ARBA" id="ARBA00022842"/>
    </source>
</evidence>
<evidence type="ECO:0000256" key="5">
    <source>
        <dbReference type="ARBA" id="ARBA00022694"/>
    </source>
</evidence>
<evidence type="ECO:0000256" key="4">
    <source>
        <dbReference type="ARBA" id="ARBA00022490"/>
    </source>
</evidence>
<dbReference type="SUPFAM" id="SSF52540">
    <property type="entry name" value="P-loop containing nucleoside triphosphate hydrolases"/>
    <property type="match status" value="1"/>
</dbReference>
<dbReference type="RefSeq" id="WP_289161891.1">
    <property type="nucleotide sequence ID" value="NZ_JASZZN010000001.1"/>
</dbReference>
<evidence type="ECO:0000256" key="10">
    <source>
        <dbReference type="ARBA" id="ARBA00032441"/>
    </source>
</evidence>
<dbReference type="Pfam" id="PF02367">
    <property type="entry name" value="TsaE"/>
    <property type="match status" value="1"/>
</dbReference>
<protein>
    <recommendedName>
        <fullName evidence="3">tRNA threonylcarbamoyladenosine biosynthesis protein TsaE</fullName>
    </recommendedName>
    <alternativeName>
        <fullName evidence="10">t(6)A37 threonylcarbamoyladenosine biosynthesis protein TsaE</fullName>
    </alternativeName>
</protein>
<organism evidence="11 12">
    <name type="scientific">Roseiconus lacunae</name>
    <dbReference type="NCBI Taxonomy" id="2605694"/>
    <lineage>
        <taxon>Bacteria</taxon>
        <taxon>Pseudomonadati</taxon>
        <taxon>Planctomycetota</taxon>
        <taxon>Planctomycetia</taxon>
        <taxon>Pirellulales</taxon>
        <taxon>Pirellulaceae</taxon>
        <taxon>Roseiconus</taxon>
    </lineage>
</organism>
<evidence type="ECO:0000256" key="1">
    <source>
        <dbReference type="ARBA" id="ARBA00004496"/>
    </source>
</evidence>
<name>A0ABT7PD23_9BACT</name>
<keyword evidence="4" id="KW-0963">Cytoplasm</keyword>
<keyword evidence="6" id="KW-0479">Metal-binding</keyword>
<keyword evidence="8" id="KW-0067">ATP-binding</keyword>
<evidence type="ECO:0000256" key="2">
    <source>
        <dbReference type="ARBA" id="ARBA00007599"/>
    </source>
</evidence>
<dbReference type="InterPro" id="IPR003442">
    <property type="entry name" value="T6A_TsaE"/>
</dbReference>
<evidence type="ECO:0000256" key="3">
    <source>
        <dbReference type="ARBA" id="ARBA00019010"/>
    </source>
</evidence>
<keyword evidence="7" id="KW-0547">Nucleotide-binding</keyword>
<dbReference type="PANTHER" id="PTHR33540">
    <property type="entry name" value="TRNA THREONYLCARBAMOYLADENOSINE BIOSYNTHESIS PROTEIN TSAE"/>
    <property type="match status" value="1"/>
</dbReference>
<accession>A0ABT7PD23</accession>
<keyword evidence="9" id="KW-0460">Magnesium</keyword>
<comment type="subcellular location">
    <subcellularLocation>
        <location evidence="1">Cytoplasm</location>
    </subcellularLocation>
</comment>
<comment type="similarity">
    <text evidence="2">Belongs to the TsaE family.</text>
</comment>
<dbReference type="PANTHER" id="PTHR33540:SF2">
    <property type="entry name" value="TRNA THREONYLCARBAMOYLADENOSINE BIOSYNTHESIS PROTEIN TSAE"/>
    <property type="match status" value="1"/>
</dbReference>
<reference evidence="11 12" key="1">
    <citation type="submission" date="2023-06" db="EMBL/GenBank/DDBJ databases">
        <title>Roseiconus lacunae JC819 isolated from Gulf of Mannar region, Tamil Nadu.</title>
        <authorList>
            <person name="Pk S."/>
            <person name="Ch S."/>
            <person name="Ch V.R."/>
        </authorList>
    </citation>
    <scope>NUCLEOTIDE SEQUENCE [LARGE SCALE GENOMIC DNA]</scope>
    <source>
        <strain evidence="11 12">JC819</strain>
    </source>
</reference>
<dbReference type="Proteomes" id="UP001239462">
    <property type="component" value="Unassembled WGS sequence"/>
</dbReference>
<keyword evidence="12" id="KW-1185">Reference proteome</keyword>
<keyword evidence="5" id="KW-0819">tRNA processing</keyword>
<evidence type="ECO:0000313" key="12">
    <source>
        <dbReference type="Proteomes" id="UP001239462"/>
    </source>
</evidence>
<proteinExistence type="inferred from homology"/>
<sequence length="159" mass="17494">MLQLDQVDLSKLTRLADAMVGRLPEQLTIGLVGTLGAGKTTFTQAIAKAAGIDASDVTSPTFTLLSSYQATIAAGPIMLHHMDAYRVHDEDEFLALGVEELFDAPQTWVLVEWADKVESVMPPETLWITIEASDRRSFRFECQNASVQSMCGELVRSLY</sequence>
<dbReference type="InterPro" id="IPR027417">
    <property type="entry name" value="P-loop_NTPase"/>
</dbReference>
<evidence type="ECO:0000256" key="8">
    <source>
        <dbReference type="ARBA" id="ARBA00022840"/>
    </source>
</evidence>
<gene>
    <name evidence="11" type="primary">tsaE</name>
    <name evidence="11" type="ORF">QTN89_01805</name>
</gene>
<dbReference type="Gene3D" id="3.40.50.300">
    <property type="entry name" value="P-loop containing nucleotide triphosphate hydrolases"/>
    <property type="match status" value="1"/>
</dbReference>
<dbReference type="NCBIfam" id="TIGR00150">
    <property type="entry name" value="T6A_YjeE"/>
    <property type="match status" value="1"/>
</dbReference>
<comment type="caution">
    <text evidence="11">The sequence shown here is derived from an EMBL/GenBank/DDBJ whole genome shotgun (WGS) entry which is preliminary data.</text>
</comment>
<dbReference type="EMBL" id="JASZZN010000001">
    <property type="protein sequence ID" value="MDM4014146.1"/>
    <property type="molecule type" value="Genomic_DNA"/>
</dbReference>